<keyword evidence="2" id="KW-1185">Reference proteome</keyword>
<accession>U4KWV0</accession>
<name>U4KWV0_PYROM</name>
<proteinExistence type="predicted"/>
<protein>
    <submittedName>
        <fullName evidence="1">Uncharacterized protein</fullName>
    </submittedName>
</protein>
<evidence type="ECO:0000313" key="1">
    <source>
        <dbReference type="EMBL" id="CCX05716.1"/>
    </source>
</evidence>
<evidence type="ECO:0000313" key="2">
    <source>
        <dbReference type="Proteomes" id="UP000018144"/>
    </source>
</evidence>
<dbReference type="Proteomes" id="UP000018144">
    <property type="component" value="Unassembled WGS sequence"/>
</dbReference>
<gene>
    <name evidence="1" type="ORF">PCON_05303</name>
</gene>
<reference evidence="1 2" key="1">
    <citation type="journal article" date="2013" name="PLoS Genet.">
        <title>The genome and development-dependent transcriptomes of Pyronema confluens: a window into fungal evolution.</title>
        <authorList>
            <person name="Traeger S."/>
            <person name="Altegoer F."/>
            <person name="Freitag M."/>
            <person name="Gabaldon T."/>
            <person name="Kempken F."/>
            <person name="Kumar A."/>
            <person name="Marcet-Houben M."/>
            <person name="Poggeler S."/>
            <person name="Stajich J.E."/>
            <person name="Nowrousian M."/>
        </authorList>
    </citation>
    <scope>NUCLEOTIDE SEQUENCE [LARGE SCALE GENOMIC DNA]</scope>
    <source>
        <strain evidence="2">CBS 100304</strain>
        <tissue evidence="1">Vegetative mycelium</tissue>
    </source>
</reference>
<dbReference type="EMBL" id="HF935268">
    <property type="protein sequence ID" value="CCX05716.1"/>
    <property type="molecule type" value="Genomic_DNA"/>
</dbReference>
<sequence>MQIPSRELERKALS</sequence>
<organism evidence="1 2">
    <name type="scientific">Pyronema omphalodes (strain CBS 100304)</name>
    <name type="common">Pyronema confluens</name>
    <dbReference type="NCBI Taxonomy" id="1076935"/>
    <lineage>
        <taxon>Eukaryota</taxon>
        <taxon>Fungi</taxon>
        <taxon>Dikarya</taxon>
        <taxon>Ascomycota</taxon>
        <taxon>Pezizomycotina</taxon>
        <taxon>Pezizomycetes</taxon>
        <taxon>Pezizales</taxon>
        <taxon>Pyronemataceae</taxon>
        <taxon>Pyronema</taxon>
    </lineage>
</organism>